<feature type="transmembrane region" description="Helical" evidence="1">
    <location>
        <begin position="29"/>
        <end position="49"/>
    </location>
</feature>
<accession>A0A317DW82</accession>
<dbReference type="EMBL" id="QGKS01000071">
    <property type="protein sequence ID" value="PWR17105.1"/>
    <property type="molecule type" value="Genomic_DNA"/>
</dbReference>
<dbReference type="RefSeq" id="WP_109799897.1">
    <property type="nucleotide sequence ID" value="NZ_QGKS01000071.1"/>
</dbReference>
<reference evidence="2 3" key="1">
    <citation type="submission" date="2018-05" db="EMBL/GenBank/DDBJ databases">
        <title>Micromonosporas from Atacama Desert.</title>
        <authorList>
            <person name="Carro L."/>
            <person name="Golinska P."/>
            <person name="Klenk H.-P."/>
            <person name="Goodfellow M."/>
        </authorList>
    </citation>
    <scope>NUCLEOTIDE SEQUENCE [LARGE SCALE GENOMIC DNA]</scope>
    <source>
        <strain evidence="2 3">4G51</strain>
    </source>
</reference>
<sequence>MQTARVVGWLGLAAHLALGIWYAASGLVAPAGAVAGLLGVWLVLLAVAIRLLRRRPALVPLVPLAAVLIWLAVVSAGDAWLGWTA</sequence>
<keyword evidence="1" id="KW-1133">Transmembrane helix</keyword>
<protein>
    <submittedName>
        <fullName evidence="2">Uncharacterized protein</fullName>
    </submittedName>
</protein>
<keyword evidence="1" id="KW-0472">Membrane</keyword>
<proteinExistence type="predicted"/>
<dbReference type="Proteomes" id="UP000246050">
    <property type="component" value="Unassembled WGS sequence"/>
</dbReference>
<evidence type="ECO:0000313" key="2">
    <source>
        <dbReference type="EMBL" id="PWR17105.1"/>
    </source>
</evidence>
<keyword evidence="1" id="KW-0812">Transmembrane</keyword>
<evidence type="ECO:0000256" key="1">
    <source>
        <dbReference type="SAM" id="Phobius"/>
    </source>
</evidence>
<gene>
    <name evidence="2" type="ORF">DKT69_01995</name>
</gene>
<comment type="caution">
    <text evidence="2">The sequence shown here is derived from an EMBL/GenBank/DDBJ whole genome shotgun (WGS) entry which is preliminary data.</text>
</comment>
<name>A0A317DW82_9ACTN</name>
<dbReference type="AlphaFoldDB" id="A0A317DW82"/>
<feature type="transmembrane region" description="Helical" evidence="1">
    <location>
        <begin position="61"/>
        <end position="83"/>
    </location>
</feature>
<evidence type="ECO:0000313" key="3">
    <source>
        <dbReference type="Proteomes" id="UP000246050"/>
    </source>
</evidence>
<organism evidence="2 3">
    <name type="scientific">Micromonospora sicca</name>
    <dbReference type="NCBI Taxonomy" id="2202420"/>
    <lineage>
        <taxon>Bacteria</taxon>
        <taxon>Bacillati</taxon>
        <taxon>Actinomycetota</taxon>
        <taxon>Actinomycetes</taxon>
        <taxon>Micromonosporales</taxon>
        <taxon>Micromonosporaceae</taxon>
        <taxon>Micromonospora</taxon>
    </lineage>
</organism>